<reference evidence="2" key="2">
    <citation type="submission" date="2025-08" db="UniProtKB">
        <authorList>
            <consortium name="Ensembl"/>
        </authorList>
    </citation>
    <scope>IDENTIFICATION</scope>
</reference>
<evidence type="ECO:0000313" key="3">
    <source>
        <dbReference type="Proteomes" id="UP000694548"/>
    </source>
</evidence>
<reference evidence="2" key="3">
    <citation type="submission" date="2025-09" db="UniProtKB">
        <authorList>
            <consortium name="Ensembl"/>
        </authorList>
    </citation>
    <scope>IDENTIFICATION</scope>
</reference>
<reference evidence="2" key="1">
    <citation type="submission" date="2014-08" db="EMBL/GenBank/DDBJ databases">
        <authorList>
            <person name="Senf B."/>
            <person name="Petzold A."/>
            <person name="Downie B.R."/>
            <person name="Koch P."/>
            <person name="Platzer M."/>
        </authorList>
    </citation>
    <scope>NUCLEOTIDE SEQUENCE [LARGE SCALE GENOMIC DNA]</scope>
    <source>
        <strain evidence="2">GRZ</strain>
    </source>
</reference>
<sequence>MSVSSTLMFEAELQRCSFGTPPPRHGLKLLVWYVQNCLDNNMRALCHPTKGEYGFHFFQNRGPDHLLPVIEDKGQFGYYTIGNLHSPHARDLPEEVRKYYNPKDPDSNMDRVLKDRGIIYLFYRSTIIFTDIEIMHFGLNPLKPEHMKTNSLKGDPEGTPSSSSSSTRQRTCPIPHRALKVSRLPVSLEESWIFKSVRKRACQPRFA</sequence>
<organism evidence="2 3">
    <name type="scientific">Nothobranchius furzeri</name>
    <name type="common">Turquoise killifish</name>
    <dbReference type="NCBI Taxonomy" id="105023"/>
    <lineage>
        <taxon>Eukaryota</taxon>
        <taxon>Metazoa</taxon>
        <taxon>Chordata</taxon>
        <taxon>Craniata</taxon>
        <taxon>Vertebrata</taxon>
        <taxon>Euteleostomi</taxon>
        <taxon>Actinopterygii</taxon>
        <taxon>Neopterygii</taxon>
        <taxon>Teleostei</taxon>
        <taxon>Neoteleostei</taxon>
        <taxon>Acanthomorphata</taxon>
        <taxon>Ovalentaria</taxon>
        <taxon>Atherinomorphae</taxon>
        <taxon>Cyprinodontiformes</taxon>
        <taxon>Nothobranchiidae</taxon>
        <taxon>Nothobranchius</taxon>
    </lineage>
</organism>
<dbReference type="PANTHER" id="PTHR38706:SF3">
    <property type="entry name" value="SI:CH211-198C19.1"/>
    <property type="match status" value="1"/>
</dbReference>
<feature type="region of interest" description="Disordered" evidence="1">
    <location>
        <begin position="148"/>
        <end position="174"/>
    </location>
</feature>
<keyword evidence="3" id="KW-1185">Reference proteome</keyword>
<name>A0A8C6LC56_NOTFU</name>
<proteinExistence type="predicted"/>
<dbReference type="Ensembl" id="ENSNFUT00015018781.1">
    <property type="protein sequence ID" value="ENSNFUP00015017960.1"/>
    <property type="gene ID" value="ENSNFUG00015008577.1"/>
</dbReference>
<accession>A0A8C6LC56</accession>
<dbReference type="GeneTree" id="ENSGT00940000169325"/>
<dbReference type="AlphaFoldDB" id="A0A8C6LC56"/>
<dbReference type="Proteomes" id="UP000694548">
    <property type="component" value="Chromosome sgr05"/>
</dbReference>
<protein>
    <submittedName>
        <fullName evidence="2">Si:ch211-198c19.1</fullName>
    </submittedName>
</protein>
<evidence type="ECO:0000313" key="2">
    <source>
        <dbReference type="Ensembl" id="ENSNFUP00015017960.1"/>
    </source>
</evidence>
<dbReference type="PANTHER" id="PTHR38706">
    <property type="entry name" value="SI:CH211-198C19.1-RELATED"/>
    <property type="match status" value="1"/>
</dbReference>
<evidence type="ECO:0000256" key="1">
    <source>
        <dbReference type="SAM" id="MobiDB-lite"/>
    </source>
</evidence>